<feature type="region of interest" description="Disordered" evidence="1">
    <location>
        <begin position="1"/>
        <end position="28"/>
    </location>
</feature>
<protein>
    <submittedName>
        <fullName evidence="2">Uncharacterized protein</fullName>
    </submittedName>
</protein>
<name>A0A4R9BVY3_9MICO</name>
<reference evidence="2 3" key="1">
    <citation type="submission" date="2019-03" db="EMBL/GenBank/DDBJ databases">
        <title>Genomics of glacier-inhabiting Cryobacterium strains.</title>
        <authorList>
            <person name="Liu Q."/>
            <person name="Xin Y.-H."/>
        </authorList>
    </citation>
    <scope>NUCLEOTIDE SEQUENCE [LARGE SCALE GENOMIC DNA]</scope>
    <source>
        <strain evidence="2 3">Sr59</strain>
    </source>
</reference>
<dbReference type="RefSeq" id="WP_134640518.1">
    <property type="nucleotide sequence ID" value="NZ_SOHM01000017.1"/>
</dbReference>
<dbReference type="OrthoDB" id="4943146at2"/>
<proteinExistence type="predicted"/>
<accession>A0A4R9BVY3</accession>
<gene>
    <name evidence="2" type="ORF">E3T61_08975</name>
</gene>
<evidence type="ECO:0000256" key="1">
    <source>
        <dbReference type="SAM" id="MobiDB-lite"/>
    </source>
</evidence>
<organism evidence="2 3">
    <name type="scientific">Cryobacterium lactosi</name>
    <dbReference type="NCBI Taxonomy" id="1259202"/>
    <lineage>
        <taxon>Bacteria</taxon>
        <taxon>Bacillati</taxon>
        <taxon>Actinomycetota</taxon>
        <taxon>Actinomycetes</taxon>
        <taxon>Micrococcales</taxon>
        <taxon>Microbacteriaceae</taxon>
        <taxon>Cryobacterium</taxon>
    </lineage>
</organism>
<keyword evidence="3" id="KW-1185">Reference proteome</keyword>
<dbReference type="EMBL" id="SOHM01000017">
    <property type="protein sequence ID" value="TFD91583.1"/>
    <property type="molecule type" value="Genomic_DNA"/>
</dbReference>
<sequence>MASDTERASSSNPHQAVRADTLGQVEPDRGGEFVVRPYSLTPPELGELSVAMAGEPTRVLAWVRYPATADHVRALALAWPPRAVYVEWEDCGIHRAWVWASAVERTSADQEAAAAAPERPRAAVVTAKGTVLLVSKTEVLADGCPAQTFEEAIESYGWAAAIDLLDPT</sequence>
<evidence type="ECO:0000313" key="2">
    <source>
        <dbReference type="EMBL" id="TFD91583.1"/>
    </source>
</evidence>
<dbReference type="AlphaFoldDB" id="A0A4R9BVY3"/>
<comment type="caution">
    <text evidence="2">The sequence shown here is derived from an EMBL/GenBank/DDBJ whole genome shotgun (WGS) entry which is preliminary data.</text>
</comment>
<dbReference type="Proteomes" id="UP000298468">
    <property type="component" value="Unassembled WGS sequence"/>
</dbReference>
<evidence type="ECO:0000313" key="3">
    <source>
        <dbReference type="Proteomes" id="UP000298468"/>
    </source>
</evidence>